<gene>
    <name evidence="3" type="ORF">OG563_32375</name>
</gene>
<evidence type="ECO:0000259" key="2">
    <source>
        <dbReference type="Pfam" id="PF09000"/>
    </source>
</evidence>
<dbReference type="Proteomes" id="UP001432062">
    <property type="component" value="Chromosome"/>
</dbReference>
<sequence length="312" mass="32907">MGDNGIGFTDHGGLKEFLDKLIAKVLAAFGKLPNGDHTKLDKAHTTWNTFANHDTITGAAARIAAISALFDGMDDPTNRQLLQDHFTTLKTGADTVATASQKMAAPVKDYHDATVALGNDNASAINALELSISLIAITAGVAFLFSLGSSAVAAAAAIDADVALTINAIQTSYRASQMVRIIGLASLAAGAAGTIDAFHALPAVDLDKAITNLAAIIGMTVFAADDTPDDTNERKENPQGPGESPVWKDLKPYRGRTRTNGKNGKAREYYEWDYTHNDIEAYDSKGNHLGSIDPITGKIYKPAVPGRTIQVG</sequence>
<evidence type="ECO:0000313" key="4">
    <source>
        <dbReference type="Proteomes" id="UP001432062"/>
    </source>
</evidence>
<feature type="domain" description="Colicin E3-like ribonuclease" evidence="2">
    <location>
        <begin position="263"/>
        <end position="309"/>
    </location>
</feature>
<accession>A0ABZ1YKW4</accession>
<organism evidence="3 4">
    <name type="scientific">Nocardia vinacea</name>
    <dbReference type="NCBI Taxonomy" id="96468"/>
    <lineage>
        <taxon>Bacteria</taxon>
        <taxon>Bacillati</taxon>
        <taxon>Actinomycetota</taxon>
        <taxon>Actinomycetes</taxon>
        <taxon>Mycobacteriales</taxon>
        <taxon>Nocardiaceae</taxon>
        <taxon>Nocardia</taxon>
    </lineage>
</organism>
<feature type="region of interest" description="Disordered" evidence="1">
    <location>
        <begin position="227"/>
        <end position="262"/>
    </location>
</feature>
<protein>
    <submittedName>
        <fullName evidence="3">Colicin E3/pyocin S6 family cytotoxin</fullName>
    </submittedName>
</protein>
<dbReference type="EMBL" id="CP109441">
    <property type="protein sequence ID" value="WUV43877.1"/>
    <property type="molecule type" value="Genomic_DNA"/>
</dbReference>
<dbReference type="SUPFAM" id="SSF63840">
    <property type="entry name" value="Ribonuclease domain of colicin E3"/>
    <property type="match status" value="1"/>
</dbReference>
<evidence type="ECO:0000256" key="1">
    <source>
        <dbReference type="SAM" id="MobiDB-lite"/>
    </source>
</evidence>
<dbReference type="Gene3D" id="3.10.380.10">
    <property type="entry name" value="Colicin E3-like ribonuclease domain"/>
    <property type="match status" value="1"/>
</dbReference>
<proteinExistence type="predicted"/>
<dbReference type="Pfam" id="PF09000">
    <property type="entry name" value="Cytotoxic"/>
    <property type="match status" value="1"/>
</dbReference>
<keyword evidence="4" id="KW-1185">Reference proteome</keyword>
<name>A0ABZ1YKW4_9NOCA</name>
<dbReference type="RefSeq" id="WP_327097225.1">
    <property type="nucleotide sequence ID" value="NZ_CP109149.1"/>
</dbReference>
<evidence type="ECO:0000313" key="3">
    <source>
        <dbReference type="EMBL" id="WUV43877.1"/>
    </source>
</evidence>
<dbReference type="InterPro" id="IPR009105">
    <property type="entry name" value="Colicin_E3_ribonuclease"/>
</dbReference>
<reference evidence="3" key="1">
    <citation type="submission" date="2022-10" db="EMBL/GenBank/DDBJ databases">
        <title>The complete genomes of actinobacterial strains from the NBC collection.</title>
        <authorList>
            <person name="Joergensen T.S."/>
            <person name="Alvarez Arevalo M."/>
            <person name="Sterndorff E.B."/>
            <person name="Faurdal D."/>
            <person name="Vuksanovic O."/>
            <person name="Mourched A.-S."/>
            <person name="Charusanti P."/>
            <person name="Shaw S."/>
            <person name="Blin K."/>
            <person name="Weber T."/>
        </authorList>
    </citation>
    <scope>NUCLEOTIDE SEQUENCE</scope>
    <source>
        <strain evidence="3">NBC_01482</strain>
    </source>
</reference>
<dbReference type="InterPro" id="IPR036725">
    <property type="entry name" value="ColE3_ribonuclease_sf"/>
</dbReference>